<gene>
    <name evidence="1" type="ORF">SDC9_124127</name>
</gene>
<evidence type="ECO:0000313" key="1">
    <source>
        <dbReference type="EMBL" id="MPM77127.1"/>
    </source>
</evidence>
<dbReference type="EMBL" id="VSSQ01027733">
    <property type="protein sequence ID" value="MPM77127.1"/>
    <property type="molecule type" value="Genomic_DNA"/>
</dbReference>
<accession>A0A645CJJ9</accession>
<reference evidence="1" key="1">
    <citation type="submission" date="2019-08" db="EMBL/GenBank/DDBJ databases">
        <authorList>
            <person name="Kucharzyk K."/>
            <person name="Murdoch R.W."/>
            <person name="Higgins S."/>
            <person name="Loffler F."/>
        </authorList>
    </citation>
    <scope>NUCLEOTIDE SEQUENCE</scope>
</reference>
<dbReference type="AlphaFoldDB" id="A0A645CJJ9"/>
<organism evidence="1">
    <name type="scientific">bioreactor metagenome</name>
    <dbReference type="NCBI Taxonomy" id="1076179"/>
    <lineage>
        <taxon>unclassified sequences</taxon>
        <taxon>metagenomes</taxon>
        <taxon>ecological metagenomes</taxon>
    </lineage>
</organism>
<proteinExistence type="predicted"/>
<name>A0A645CJJ9_9ZZZZ</name>
<comment type="caution">
    <text evidence="1">The sequence shown here is derived from an EMBL/GenBank/DDBJ whole genome shotgun (WGS) entry which is preliminary data.</text>
</comment>
<sequence length="75" mass="8679">MAVRRVDDYHVDSGPHERRRPVLGVAADADRRACAQPSVRIFRGVREGLRLEDVFYCDESLKFVLFVNDGEFFHL</sequence>
<protein>
    <submittedName>
        <fullName evidence="1">Uncharacterized protein</fullName>
    </submittedName>
</protein>